<accession>F0WIU2</accession>
<dbReference type="EMBL" id="FR824159">
    <property type="protein sequence ID" value="CCA21186.1"/>
    <property type="molecule type" value="Genomic_DNA"/>
</dbReference>
<sequence length="200" mass="22722">MAYGNCMFTGEAVNRTKLREECKAHCGKEISISESQSCRTSLRSHFDDSRRYQSLKERLKAYYANPTKAPSPVPNLCIWVAFRDEEKCQNCIDLQIEPKLAKLSRATAFLWTSQSGVVDCIDQDSDEQTENLRNSATNRDQASDFDLNIKLVQEEHALSPINPTNTPGIINVVTVIHLKEKAEIDMLECVYAFAYMRKCC</sequence>
<organism evidence="1">
    <name type="scientific">Albugo laibachii Nc14</name>
    <dbReference type="NCBI Taxonomy" id="890382"/>
    <lineage>
        <taxon>Eukaryota</taxon>
        <taxon>Sar</taxon>
        <taxon>Stramenopiles</taxon>
        <taxon>Oomycota</taxon>
        <taxon>Peronosporomycetes</taxon>
        <taxon>Albuginales</taxon>
        <taxon>Albuginaceae</taxon>
        <taxon>Albugo</taxon>
    </lineage>
</organism>
<protein>
    <submittedName>
        <fullName evidence="1">AlNc14C114G6477 protein</fullName>
    </submittedName>
</protein>
<proteinExistence type="predicted"/>
<gene>
    <name evidence="1" type="primary">AlNc14C114G6477</name>
    <name evidence="1" type="ORF">ALNC14_073290</name>
</gene>
<dbReference type="AlphaFoldDB" id="F0WIU2"/>
<reference evidence="1" key="2">
    <citation type="submission" date="2011-02" db="EMBL/GenBank/DDBJ databases">
        <authorList>
            <person name="MacLean D."/>
        </authorList>
    </citation>
    <scope>NUCLEOTIDE SEQUENCE</scope>
</reference>
<dbReference type="HOGENOM" id="CLU_1368394_0_0_1"/>
<evidence type="ECO:0000313" key="1">
    <source>
        <dbReference type="EMBL" id="CCA21186.1"/>
    </source>
</evidence>
<name>F0WIU2_9STRA</name>
<reference evidence="1" key="1">
    <citation type="journal article" date="2011" name="PLoS Biol.">
        <title>Gene gain and loss during evolution of obligate parasitism in the white rust pathogen of Arabidopsis thaliana.</title>
        <authorList>
            <person name="Kemen E."/>
            <person name="Gardiner A."/>
            <person name="Schultz-Larsen T."/>
            <person name="Kemen A.C."/>
            <person name="Balmuth A.L."/>
            <person name="Robert-Seilaniantz A."/>
            <person name="Bailey K."/>
            <person name="Holub E."/>
            <person name="Studholme D.J."/>
            <person name="Maclean D."/>
            <person name="Jones J.D."/>
        </authorList>
    </citation>
    <scope>NUCLEOTIDE SEQUENCE</scope>
</reference>